<keyword evidence="2" id="KW-1185">Reference proteome</keyword>
<dbReference type="Proteomes" id="UP000008225">
    <property type="component" value="Chromosome 6"/>
</dbReference>
<protein>
    <submittedName>
        <fullName evidence="1">Uncharacterized protein</fullName>
    </submittedName>
</protein>
<reference evidence="1 2" key="1">
    <citation type="submission" date="2009-03" db="EMBL/GenBank/DDBJ databases">
        <authorList>
            <person name="Warren W."/>
            <person name="Ye L."/>
            <person name="Minx P."/>
            <person name="Worley K."/>
            <person name="Gibbs R."/>
            <person name="Wilson R.K."/>
        </authorList>
    </citation>
    <scope>NUCLEOTIDE SEQUENCE [LARGE SCALE GENOMIC DNA]</scope>
</reference>
<accession>A0A8I4A4U1</accession>
<evidence type="ECO:0000313" key="1">
    <source>
        <dbReference type="Ensembl" id="ENSCJAP00000094016.1"/>
    </source>
</evidence>
<organism evidence="1 2">
    <name type="scientific">Callithrix jacchus</name>
    <name type="common">White-tufted-ear marmoset</name>
    <name type="synonym">Simia Jacchus</name>
    <dbReference type="NCBI Taxonomy" id="9483"/>
    <lineage>
        <taxon>Eukaryota</taxon>
        <taxon>Metazoa</taxon>
        <taxon>Chordata</taxon>
        <taxon>Craniata</taxon>
        <taxon>Vertebrata</taxon>
        <taxon>Euteleostomi</taxon>
        <taxon>Mammalia</taxon>
        <taxon>Eutheria</taxon>
        <taxon>Euarchontoglires</taxon>
        <taxon>Primates</taxon>
        <taxon>Haplorrhini</taxon>
        <taxon>Platyrrhini</taxon>
        <taxon>Cebidae</taxon>
        <taxon>Callitrichinae</taxon>
        <taxon>Callithrix</taxon>
        <taxon>Callithrix</taxon>
    </lineage>
</organism>
<reference evidence="1" key="3">
    <citation type="submission" date="2025-09" db="UniProtKB">
        <authorList>
            <consortium name="Ensembl"/>
        </authorList>
    </citation>
    <scope>IDENTIFICATION</scope>
</reference>
<sequence length="115" mass="13101">LLGHTKISGRSHLLTSVKTCLFFSFFFFETESHSVTQAGVPWRKLSSLQPSPPRFKHFSCLSLLSSWDYRCTPPCPANFCLFSRDEVSPCWPGWSQSLDFVIRPPRPPKVLGLQL</sequence>
<dbReference type="GeneTree" id="ENSGT00940000161627"/>
<dbReference type="AlphaFoldDB" id="A0A8I4A4U1"/>
<evidence type="ECO:0000313" key="2">
    <source>
        <dbReference type="Proteomes" id="UP000008225"/>
    </source>
</evidence>
<name>A0A8I4A4U1_CALJA</name>
<dbReference type="Ensembl" id="ENSCJAT00000129170.1">
    <property type="protein sequence ID" value="ENSCJAP00000094016.1"/>
    <property type="gene ID" value="ENSCJAG00000076253.1"/>
</dbReference>
<proteinExistence type="predicted"/>
<reference evidence="1" key="2">
    <citation type="submission" date="2025-08" db="UniProtKB">
        <authorList>
            <consortium name="Ensembl"/>
        </authorList>
    </citation>
    <scope>IDENTIFICATION</scope>
</reference>
<dbReference type="PANTHER" id="PTHR46254">
    <property type="entry name" value="PROTEIN GVQW1-RELATED"/>
    <property type="match status" value="1"/>
</dbReference>
<dbReference type="OMA" id="FMICPPW"/>